<protein>
    <recommendedName>
        <fullName evidence="1">Importin N-terminal domain-containing protein</fullName>
    </recommendedName>
</protein>
<dbReference type="AlphaFoldDB" id="A2DPA4"/>
<evidence type="ECO:0000259" key="1">
    <source>
        <dbReference type="Pfam" id="PF03810"/>
    </source>
</evidence>
<dbReference type="InterPro" id="IPR011989">
    <property type="entry name" value="ARM-like"/>
</dbReference>
<dbReference type="RefSeq" id="XP_001329939.1">
    <property type="nucleotide sequence ID" value="XM_001329904.1"/>
</dbReference>
<evidence type="ECO:0000313" key="2">
    <source>
        <dbReference type="EMBL" id="EAY17804.1"/>
    </source>
</evidence>
<feature type="domain" description="Importin N-terminal" evidence="1">
    <location>
        <begin position="23"/>
        <end position="76"/>
    </location>
</feature>
<dbReference type="InterPro" id="IPR016024">
    <property type="entry name" value="ARM-type_fold"/>
</dbReference>
<dbReference type="Pfam" id="PF03810">
    <property type="entry name" value="IBN_N"/>
    <property type="match status" value="1"/>
</dbReference>
<name>A2DPA4_TRIV3</name>
<dbReference type="VEuPathDB" id="TrichDB:TVAG_016340"/>
<reference evidence="2" key="1">
    <citation type="submission" date="2006-10" db="EMBL/GenBank/DDBJ databases">
        <authorList>
            <person name="Amadeo P."/>
            <person name="Zhao Q."/>
            <person name="Wortman J."/>
            <person name="Fraser-Liggett C."/>
            <person name="Carlton J."/>
        </authorList>
    </citation>
    <scope>NUCLEOTIDE SEQUENCE</scope>
    <source>
        <strain evidence="2">G3</strain>
    </source>
</reference>
<dbReference type="SUPFAM" id="SSF48371">
    <property type="entry name" value="ARM repeat"/>
    <property type="match status" value="1"/>
</dbReference>
<dbReference type="GO" id="GO:0006886">
    <property type="term" value="P:intracellular protein transport"/>
    <property type="evidence" value="ECO:0007669"/>
    <property type="project" value="InterPro"/>
</dbReference>
<dbReference type="KEGG" id="tva:4775824"/>
<reference evidence="2" key="2">
    <citation type="journal article" date="2007" name="Science">
        <title>Draft genome sequence of the sexually transmitted pathogen Trichomonas vaginalis.</title>
        <authorList>
            <person name="Carlton J.M."/>
            <person name="Hirt R.P."/>
            <person name="Silva J.C."/>
            <person name="Delcher A.L."/>
            <person name="Schatz M."/>
            <person name="Zhao Q."/>
            <person name="Wortman J.R."/>
            <person name="Bidwell S.L."/>
            <person name="Alsmark U.C.M."/>
            <person name="Besteiro S."/>
            <person name="Sicheritz-Ponten T."/>
            <person name="Noel C.J."/>
            <person name="Dacks J.B."/>
            <person name="Foster P.G."/>
            <person name="Simillion C."/>
            <person name="Van de Peer Y."/>
            <person name="Miranda-Saavedra D."/>
            <person name="Barton G.J."/>
            <person name="Westrop G.D."/>
            <person name="Mueller S."/>
            <person name="Dessi D."/>
            <person name="Fiori P.L."/>
            <person name="Ren Q."/>
            <person name="Paulsen I."/>
            <person name="Zhang H."/>
            <person name="Bastida-Corcuera F.D."/>
            <person name="Simoes-Barbosa A."/>
            <person name="Brown M.T."/>
            <person name="Hayes R.D."/>
            <person name="Mukherjee M."/>
            <person name="Okumura C.Y."/>
            <person name="Schneider R."/>
            <person name="Smith A.J."/>
            <person name="Vanacova S."/>
            <person name="Villalvazo M."/>
            <person name="Haas B.J."/>
            <person name="Pertea M."/>
            <person name="Feldblyum T.V."/>
            <person name="Utterback T.R."/>
            <person name="Shu C.L."/>
            <person name="Osoegawa K."/>
            <person name="de Jong P.J."/>
            <person name="Hrdy I."/>
            <person name="Horvathova L."/>
            <person name="Zubacova Z."/>
            <person name="Dolezal P."/>
            <person name="Malik S.B."/>
            <person name="Logsdon J.M. Jr."/>
            <person name="Henze K."/>
            <person name="Gupta A."/>
            <person name="Wang C.C."/>
            <person name="Dunne R.L."/>
            <person name="Upcroft J.A."/>
            <person name="Upcroft P."/>
            <person name="White O."/>
            <person name="Salzberg S.L."/>
            <person name="Tang P."/>
            <person name="Chiu C.-H."/>
            <person name="Lee Y.-S."/>
            <person name="Embley T.M."/>
            <person name="Coombs G.H."/>
            <person name="Mottram J.C."/>
            <person name="Tachezy J."/>
            <person name="Fraser-Liggett C.M."/>
            <person name="Johnson P.J."/>
        </authorList>
    </citation>
    <scope>NUCLEOTIDE SEQUENCE [LARGE SCALE GENOMIC DNA]</scope>
    <source>
        <strain evidence="2">G3</strain>
    </source>
</reference>
<dbReference type="Proteomes" id="UP000001542">
    <property type="component" value="Unassembled WGS sequence"/>
</dbReference>
<proteinExistence type="predicted"/>
<dbReference type="InterPro" id="IPR001494">
    <property type="entry name" value="Importin-beta_N"/>
</dbReference>
<dbReference type="EMBL" id="DS113226">
    <property type="protein sequence ID" value="EAY17804.1"/>
    <property type="molecule type" value="Genomic_DNA"/>
</dbReference>
<evidence type="ECO:0000313" key="3">
    <source>
        <dbReference type="Proteomes" id="UP000001542"/>
    </source>
</evidence>
<organism evidence="2 3">
    <name type="scientific">Trichomonas vaginalis (strain ATCC PRA-98 / G3)</name>
    <dbReference type="NCBI Taxonomy" id="412133"/>
    <lineage>
        <taxon>Eukaryota</taxon>
        <taxon>Metamonada</taxon>
        <taxon>Parabasalia</taxon>
        <taxon>Trichomonadida</taxon>
        <taxon>Trichomonadidae</taxon>
        <taxon>Trichomonas</taxon>
    </lineage>
</organism>
<dbReference type="InParanoid" id="A2DPA4"/>
<accession>A2DPA4</accession>
<sequence length="884" mass="100396">MDEIVNLLSVTFQAKSQEEIDGANEALNNFGMSQDFINILFSIILNKELSISVRTSAASFLCVKCDKEHDKIPPESIDLIISQFPQLLFQVEPALYNYFRKFSYVLSNKFYINMIQSNNIHLQFLDFLQNPHIMQPASILFKYFTKATQDDAEKKNFLLANSLEVIFQVIQNTNDLYFIGNLIDSIRYLLNNEIENSVYDTISTAFDYLIALLQNKESEYYSKFVGHFIFFVYRFLYFAQEPNYPNFKALFEKIVLTTHELNDSSVNYKFIQLLQVKSSIWDSFIQEEENIKYILENILIPLFALSEEAQSKIESDPNQFCIENIYAGGDLKDQYSRAYWCITILHPLILPYIIPYAQTAVENYAANKDPCALYSALHFCSAAWAKLYKTIEFSEKAIEFLRDTAVLLNEDSLLPRCGFILLLGSIDDLKPLPAGFPIELIHEVILQCDQDNLILQYFSCYSLINLLDSIAREPGTTAEFEGMVDFDTSQFISMVMAISSEFNDIAFMRIITACIRMPGFLTAISPVATEIVLDYFNNAKGMLLNTKKEDAGKMELIFNPVMNLIDSMKAVPEALNEILAVSAAQLFENVDFFDNDATLEPALDLSCQIIGLSSKSCQEFWSLVQVIANKLGEQKLSVDQMSKFSIMLNNLAVLDPESALSQMEFFHQLFQIISAMMSQNESYVESFSNMAAAILFLSPQDSELHQEIMSNIAGIINEKVDELEDDGSAFDFFEEMENIIFAFLALYPEEALSLLGEELMDILMTSYSGCAPRPIEPLYVIKCLGPFLHKEDIFKYLASAVPGFSPENITKPINYNDHDIEAMKISIETVPLIPDSTRLPAVVEFLKQIISIDSEAAEEMEVTELLAGLQKATDNEQSEDTEEN</sequence>
<dbReference type="GO" id="GO:0031267">
    <property type="term" value="F:small GTPase binding"/>
    <property type="evidence" value="ECO:0007669"/>
    <property type="project" value="InterPro"/>
</dbReference>
<dbReference type="Gene3D" id="1.25.10.10">
    <property type="entry name" value="Leucine-rich Repeat Variant"/>
    <property type="match status" value="1"/>
</dbReference>
<gene>
    <name evidence="2" type="ORF">TVAG_016340</name>
</gene>
<keyword evidence="3" id="KW-1185">Reference proteome</keyword>
<dbReference type="VEuPathDB" id="TrichDB:TVAGG3_0910260"/>